<keyword evidence="5" id="KW-0808">Transferase</keyword>
<evidence type="ECO:0000259" key="4">
    <source>
        <dbReference type="Pfam" id="PF01478"/>
    </source>
</evidence>
<feature type="transmembrane region" description="Helical" evidence="3">
    <location>
        <begin position="34"/>
        <end position="57"/>
    </location>
</feature>
<dbReference type="GO" id="GO:0004190">
    <property type="term" value="F:aspartic-type endopeptidase activity"/>
    <property type="evidence" value="ECO:0007669"/>
    <property type="project" value="UniProtKB-EC"/>
</dbReference>
<evidence type="ECO:0000313" key="6">
    <source>
        <dbReference type="Proteomes" id="UP000541136"/>
    </source>
</evidence>
<dbReference type="PANTHER" id="PTHR30487">
    <property type="entry name" value="TYPE 4 PREPILIN-LIKE PROTEINS LEADER PEPTIDE-PROCESSING ENZYME"/>
    <property type="match status" value="1"/>
</dbReference>
<accession>A0A7W9TN52</accession>
<dbReference type="AlphaFoldDB" id="A0A7W9TN52"/>
<keyword evidence="5" id="KW-0489">Methyltransferase</keyword>
<keyword evidence="3" id="KW-0812">Transmembrane</keyword>
<gene>
    <name evidence="5" type="ORF">HNR28_001479</name>
</gene>
<dbReference type="InterPro" id="IPR014032">
    <property type="entry name" value="Peptidase_A24A_bac"/>
</dbReference>
<feature type="transmembrane region" description="Helical" evidence="3">
    <location>
        <begin position="199"/>
        <end position="224"/>
    </location>
</feature>
<comment type="caution">
    <text evidence="5">The sequence shown here is derived from an EMBL/GenBank/DDBJ whole genome shotgun (WGS) entry which is preliminary data.</text>
</comment>
<keyword evidence="5" id="KW-0378">Hydrolase</keyword>
<dbReference type="GO" id="GO:0008168">
    <property type="term" value="F:methyltransferase activity"/>
    <property type="evidence" value="ECO:0007669"/>
    <property type="project" value="UniProtKB-KW"/>
</dbReference>
<dbReference type="InterPro" id="IPR050882">
    <property type="entry name" value="Prepilin_peptidase/N-MTase"/>
</dbReference>
<proteinExistence type="inferred from homology"/>
<evidence type="ECO:0000313" key="5">
    <source>
        <dbReference type="EMBL" id="MBB6083441.1"/>
    </source>
</evidence>
<dbReference type="EC" id="3.4.23.43" evidence="5"/>
<dbReference type="Gene3D" id="1.20.120.1220">
    <property type="match status" value="1"/>
</dbReference>
<feature type="transmembrane region" description="Helical" evidence="3">
    <location>
        <begin position="99"/>
        <end position="131"/>
    </location>
</feature>
<dbReference type="GO" id="GO:0032259">
    <property type="term" value="P:methylation"/>
    <property type="evidence" value="ECO:0007669"/>
    <property type="project" value="UniProtKB-KW"/>
</dbReference>
<dbReference type="Pfam" id="PF01478">
    <property type="entry name" value="Peptidase_A24"/>
    <property type="match status" value="1"/>
</dbReference>
<dbReference type="PRINTS" id="PR00864">
    <property type="entry name" value="PREPILNPTASE"/>
</dbReference>
<evidence type="ECO:0000256" key="2">
    <source>
        <dbReference type="RuleBase" id="RU003793"/>
    </source>
</evidence>
<dbReference type="RefSeq" id="WP_184142685.1">
    <property type="nucleotide sequence ID" value="NZ_JACHIB010000007.1"/>
</dbReference>
<dbReference type="InterPro" id="IPR000045">
    <property type="entry name" value="Prepilin_IV_endopep_pep"/>
</dbReference>
<keyword evidence="3" id="KW-0472">Membrane</keyword>
<name>A0A7W9TN52_CASDE</name>
<evidence type="ECO:0000256" key="1">
    <source>
        <dbReference type="ARBA" id="ARBA00005801"/>
    </source>
</evidence>
<dbReference type="Proteomes" id="UP000541136">
    <property type="component" value="Unassembled WGS sequence"/>
</dbReference>
<protein>
    <submittedName>
        <fullName evidence="5">Leader peptidase (Prepilin peptidase)/N-methyltransferase</fullName>
        <ecNumber evidence="5">2.1.1.-</ecNumber>
        <ecNumber evidence="5">3.4.23.43</ecNumber>
    </submittedName>
</protein>
<dbReference type="GO" id="GO:0005886">
    <property type="term" value="C:plasma membrane"/>
    <property type="evidence" value="ECO:0007669"/>
    <property type="project" value="TreeGrafter"/>
</dbReference>
<dbReference type="GO" id="GO:0006465">
    <property type="term" value="P:signal peptide processing"/>
    <property type="evidence" value="ECO:0007669"/>
    <property type="project" value="TreeGrafter"/>
</dbReference>
<organism evidence="5 6">
    <name type="scientific">Castellaniella defragrans</name>
    <name type="common">Alcaligenes defragrans</name>
    <dbReference type="NCBI Taxonomy" id="75697"/>
    <lineage>
        <taxon>Bacteria</taxon>
        <taxon>Pseudomonadati</taxon>
        <taxon>Pseudomonadota</taxon>
        <taxon>Betaproteobacteria</taxon>
        <taxon>Burkholderiales</taxon>
        <taxon>Alcaligenaceae</taxon>
        <taxon>Castellaniella</taxon>
    </lineage>
</organism>
<feature type="domain" description="Prepilin type IV endopeptidase peptidase" evidence="4">
    <location>
        <begin position="121"/>
        <end position="223"/>
    </location>
</feature>
<dbReference type="PANTHER" id="PTHR30487:SF0">
    <property type="entry name" value="PREPILIN LEADER PEPTIDASE_N-METHYLTRANSFERASE-RELATED"/>
    <property type="match status" value="1"/>
</dbReference>
<feature type="transmembrane region" description="Helical" evidence="3">
    <location>
        <begin position="236"/>
        <end position="261"/>
    </location>
</feature>
<feature type="transmembrane region" description="Helical" evidence="3">
    <location>
        <begin position="273"/>
        <end position="293"/>
    </location>
</feature>
<dbReference type="EC" id="2.1.1.-" evidence="5"/>
<sequence>MAGWAGGLLQGLAPWADAAWDAVGGEAWRWDAAGWGAAGPGVPGLAAAVGACVGVLLGRWARAYADRLDADAPATAGTLWAAAADAPSRPWRPLRDGPMAALLGLAAGLLAAGGGLALVPLALVLAALAWIDARSGLLPDALTLPLMAAGWLLGPQGSGTAAGASALVWAGLAGMAGLYRRLRGRDGFGGGDVKCLAALAGWFGPQAALGILWLACVLGLAACLARRGGWRRPYPFGPCIAAAAGAWMLAPFGAVLLAPPWASPPAPSGAPPAAAFLAPLGAPFAALDASLAVHSCL</sequence>
<dbReference type="EMBL" id="JACHIB010000007">
    <property type="protein sequence ID" value="MBB6083441.1"/>
    <property type="molecule type" value="Genomic_DNA"/>
</dbReference>
<comment type="similarity">
    <text evidence="1 2">Belongs to the peptidase A24 family.</text>
</comment>
<keyword evidence="3" id="KW-1133">Transmembrane helix</keyword>
<evidence type="ECO:0000256" key="3">
    <source>
        <dbReference type="SAM" id="Phobius"/>
    </source>
</evidence>
<reference evidence="5 6" key="1">
    <citation type="submission" date="2020-08" db="EMBL/GenBank/DDBJ databases">
        <title>Genomic Encyclopedia of Type Strains, Phase IV (KMG-IV): sequencing the most valuable type-strain genomes for metagenomic binning, comparative biology and taxonomic classification.</title>
        <authorList>
            <person name="Goeker M."/>
        </authorList>
    </citation>
    <scope>NUCLEOTIDE SEQUENCE [LARGE SCALE GENOMIC DNA]</scope>
    <source>
        <strain evidence="5 6">DSM 12141</strain>
    </source>
</reference>